<evidence type="ECO:0000313" key="5">
    <source>
        <dbReference type="Proteomes" id="UP000054172"/>
    </source>
</evidence>
<evidence type="ECO:0000256" key="1">
    <source>
        <dbReference type="ARBA" id="ARBA00004442"/>
    </source>
</evidence>
<dbReference type="GO" id="GO:0009279">
    <property type="term" value="C:cell outer membrane"/>
    <property type="evidence" value="ECO:0007669"/>
    <property type="project" value="UniProtKB-SubCell"/>
</dbReference>
<dbReference type="AlphaFoldDB" id="A0A0Q4B6V5"/>
<accession>A0A0Q4B6V5</accession>
<dbReference type="SUPFAM" id="SSF56935">
    <property type="entry name" value="Porins"/>
    <property type="match status" value="1"/>
</dbReference>
<protein>
    <submittedName>
        <fullName evidence="4">Uncharacterized protein</fullName>
    </submittedName>
</protein>
<dbReference type="InterPro" id="IPR008969">
    <property type="entry name" value="CarboxyPept-like_regulatory"/>
</dbReference>
<sequence>MKQPNIPTMIQLLASLLVITLLSFTPLYAQENEGFRIAGQVVAQEGEVPLSFATVAVFKGTGDTLVASTLTDMEGRYTLQVGEAGAYRVHTELMGYQPKETYVDVGGEDEPTEVNIALELNEHAIDEIRVGGVTKGDYGQQVYNFSPEQVKASRNAQSLIAKMPWLTEDHSTRSILIASDRSHPLLLLNGLATNEQELRTIRPSKVIRVDYYDIAPGRYNTTRQVIDVITKPLDEGHGGEFSLRGNTLYFTGGEAFYAYHYRNHSLSVGLEADYMRWRKPGRMADSLSIAQGALNRAVGVRTKHYVPTLQTNANLAYTYNDGEHHVFRLALKGDMDDERVDYSSQVTDITNGVSSSFTTKRRASSQLLHPSLDLYYQYNFSSGRTLSANVVTVYNRLHEQSQEQTVQTSTPHQLEGWEQHIDKYSILSQVDYSQPLTGGMSLQVGARNATARAYSVSDNGSSSETIAESELYGLAVFRLGESFRLQLSPRVHHYLLNPDEVGRKSQSEWAFKPYARLYYYLTDAVLLFGIFATEISTPPLSTTTGGLAPSSIGQYTRTNAGLKPSVGYRGFAGVQYNTDPLYLVVGLRHKSIRHDIVQLPSVEELRPGQLSWVLTYDNLLWNSITSGDLRLRLHPFGEWLGLDATAEPMFERLSPREGGTYSLFHCPVRASLDLDFDAWGASLGGSNPSRSVSTIHLGYSRYWYANLDLWARWGNWQAMARLEYPMLVKEEERSHANLPFYHAQTLVESNKQWVVQLGLSYSFTVGREPRETEVLLENEDRDAGGKGIKP</sequence>
<dbReference type="Gene3D" id="2.40.170.20">
    <property type="entry name" value="TonB-dependent receptor, beta-barrel domain"/>
    <property type="match status" value="1"/>
</dbReference>
<keyword evidence="3" id="KW-0998">Cell outer membrane</keyword>
<evidence type="ECO:0000313" key="4">
    <source>
        <dbReference type="EMBL" id="KQM08327.1"/>
    </source>
</evidence>
<evidence type="ECO:0000256" key="3">
    <source>
        <dbReference type="ARBA" id="ARBA00023237"/>
    </source>
</evidence>
<reference evidence="4" key="1">
    <citation type="submission" date="2015-08" db="EMBL/GenBank/DDBJ databases">
        <title>Candidatus Bacteriodes Periocalifornicus.</title>
        <authorList>
            <person name="McLean J.S."/>
            <person name="Kelley S."/>
        </authorList>
    </citation>
    <scope>NUCLEOTIDE SEQUENCE [LARGE SCALE GENOMIC DNA]</scope>
    <source>
        <strain evidence="4">12B</strain>
    </source>
</reference>
<comment type="caution">
    <text evidence="4">The sequence shown here is derived from an EMBL/GenBank/DDBJ whole genome shotgun (WGS) entry which is preliminary data.</text>
</comment>
<keyword evidence="2" id="KW-0472">Membrane</keyword>
<dbReference type="EMBL" id="LIIK01000045">
    <property type="protein sequence ID" value="KQM08327.1"/>
    <property type="molecule type" value="Genomic_DNA"/>
</dbReference>
<dbReference type="InterPro" id="IPR036942">
    <property type="entry name" value="Beta-barrel_TonB_sf"/>
</dbReference>
<dbReference type="STRING" id="1702214.AL399_08000"/>
<keyword evidence="5" id="KW-1185">Reference proteome</keyword>
<comment type="subcellular location">
    <subcellularLocation>
        <location evidence="1">Cell outer membrane</location>
    </subcellularLocation>
</comment>
<evidence type="ECO:0000256" key="2">
    <source>
        <dbReference type="ARBA" id="ARBA00023136"/>
    </source>
</evidence>
<dbReference type="SUPFAM" id="SSF49464">
    <property type="entry name" value="Carboxypeptidase regulatory domain-like"/>
    <property type="match status" value="1"/>
</dbReference>
<dbReference type="Gene3D" id="2.60.40.1120">
    <property type="entry name" value="Carboxypeptidase-like, regulatory domain"/>
    <property type="match status" value="1"/>
</dbReference>
<proteinExistence type="predicted"/>
<dbReference type="Proteomes" id="UP000054172">
    <property type="component" value="Unassembled WGS sequence"/>
</dbReference>
<organism evidence="4 5">
    <name type="scientific">Candidatus [Bacteroides] periocalifornicus</name>
    <dbReference type="NCBI Taxonomy" id="1702214"/>
    <lineage>
        <taxon>Bacteria</taxon>
        <taxon>Pseudomonadati</taxon>
        <taxon>Bacteroidota</taxon>
    </lineage>
</organism>
<dbReference type="Pfam" id="PF13715">
    <property type="entry name" value="CarbopepD_reg_2"/>
    <property type="match status" value="1"/>
</dbReference>
<name>A0A0Q4B6V5_9BACT</name>
<dbReference type="PATRIC" id="fig|1702214.3.peg.1464"/>
<gene>
    <name evidence="4" type="ORF">AL399_08000</name>
</gene>